<protein>
    <submittedName>
        <fullName evidence="2">Choice-of-anchor M domain-containing protein</fullName>
    </submittedName>
</protein>
<evidence type="ECO:0000313" key="3">
    <source>
        <dbReference type="Proteomes" id="UP000676169"/>
    </source>
</evidence>
<evidence type="ECO:0000313" key="2">
    <source>
        <dbReference type="EMBL" id="QUE49285.1"/>
    </source>
</evidence>
<accession>A0A975G6R0</accession>
<keyword evidence="1" id="KW-0732">Signal</keyword>
<evidence type="ECO:0000256" key="1">
    <source>
        <dbReference type="SAM" id="SignalP"/>
    </source>
</evidence>
<feature type="signal peptide" evidence="1">
    <location>
        <begin position="1"/>
        <end position="24"/>
    </location>
</feature>
<dbReference type="NCBIfam" id="NF038134">
    <property type="entry name" value="choice_anch_M"/>
    <property type="match status" value="1"/>
</dbReference>
<dbReference type="RefSeq" id="WP_211629323.1">
    <property type="nucleotide sequence ID" value="NZ_CP073100.1"/>
</dbReference>
<dbReference type="KEGG" id="lamb:KBB96_10415"/>
<reference evidence="2" key="1">
    <citation type="submission" date="2021-04" db="EMBL/GenBank/DDBJ databases">
        <title>Luteolibacter sp. 32A isolated from the skin of an Anderson's salamander (Ambystoma andersonii).</title>
        <authorList>
            <person name="Spergser J."/>
            <person name="Busse H.-J."/>
        </authorList>
    </citation>
    <scope>NUCLEOTIDE SEQUENCE</scope>
    <source>
        <strain evidence="2">32A</strain>
    </source>
</reference>
<dbReference type="InterPro" id="IPR013424">
    <property type="entry name" value="Ice-binding_C"/>
</dbReference>
<dbReference type="NCBIfam" id="TIGR03769">
    <property type="entry name" value="P_ac_wall_RPT"/>
    <property type="match status" value="1"/>
</dbReference>
<proteinExistence type="predicted"/>
<dbReference type="InterPro" id="IPR022435">
    <property type="entry name" value="Surface-anchored_actinobac"/>
</dbReference>
<organism evidence="2 3">
    <name type="scientific">Luteolibacter ambystomatis</name>
    <dbReference type="NCBI Taxonomy" id="2824561"/>
    <lineage>
        <taxon>Bacteria</taxon>
        <taxon>Pseudomonadati</taxon>
        <taxon>Verrucomicrobiota</taxon>
        <taxon>Verrucomicrobiia</taxon>
        <taxon>Verrucomicrobiales</taxon>
        <taxon>Verrucomicrobiaceae</taxon>
        <taxon>Luteolibacter</taxon>
    </lineage>
</organism>
<dbReference type="EMBL" id="CP073100">
    <property type="protein sequence ID" value="QUE49285.1"/>
    <property type="molecule type" value="Genomic_DNA"/>
</dbReference>
<gene>
    <name evidence="2" type="ORF">KBB96_10415</name>
</gene>
<dbReference type="AlphaFoldDB" id="A0A975G6R0"/>
<name>A0A975G6R0_9BACT</name>
<feature type="chain" id="PRO_5038112324" evidence="1">
    <location>
        <begin position="25"/>
        <end position="239"/>
    </location>
</feature>
<dbReference type="Proteomes" id="UP000676169">
    <property type="component" value="Chromosome"/>
</dbReference>
<dbReference type="NCBIfam" id="TIGR02595">
    <property type="entry name" value="PEP_CTERM"/>
    <property type="match status" value="1"/>
</dbReference>
<sequence length="239" mass="25126">MKLKTRFALSAVSLLLAGAFTAPDARGAVTYTSGHADIGVAYEDGAFDLHFHSEGGVIDGVETNGEYAPGDVIIRADSANLTLPMDFPALGKVSGETIWVLPWTQEEGLPFLGLASEELNPDDWDSSGITFTITQATCLGDPAASFAMWRYDVFGGIILDASSLTGPSSISTTTGGHDHFNFGFSTPGAWDVTFTVTGTNNSDGPVSATGTFRFDVVPEPSSALLGVLGTGLLVLRRRR</sequence>
<keyword evidence="3" id="KW-1185">Reference proteome</keyword>